<feature type="transmembrane region" description="Helical" evidence="1">
    <location>
        <begin position="7"/>
        <end position="28"/>
    </location>
</feature>
<reference evidence="2" key="1">
    <citation type="submission" date="2019-11" db="EMBL/GenBank/DDBJ databases">
        <title>Whole genome comparisons of Staphylococcus agnetis isolates from cattle and chickens.</title>
        <authorList>
            <person name="Rhoads D."/>
            <person name="Shwani A."/>
            <person name="Adkins P."/>
            <person name="Calcutt M."/>
            <person name="Middleton J."/>
        </authorList>
    </citation>
    <scope>NUCLEOTIDE SEQUENCE</scope>
    <source>
        <strain evidence="2">1387</strain>
    </source>
</reference>
<feature type="transmembrane region" description="Helical" evidence="1">
    <location>
        <begin position="48"/>
        <end position="71"/>
    </location>
</feature>
<dbReference type="OrthoDB" id="2413843at2"/>
<evidence type="ECO:0000313" key="2">
    <source>
        <dbReference type="EMBL" id="NJI02113.1"/>
    </source>
</evidence>
<evidence type="ECO:0000256" key="1">
    <source>
        <dbReference type="SAM" id="Phobius"/>
    </source>
</evidence>
<evidence type="ECO:0000313" key="3">
    <source>
        <dbReference type="Proteomes" id="UP000646308"/>
    </source>
</evidence>
<keyword evidence="1" id="KW-1133">Transmembrane helix</keyword>
<keyword evidence="1" id="KW-0472">Membrane</keyword>
<dbReference type="EMBL" id="WMFL01000059">
    <property type="protein sequence ID" value="NJI02113.1"/>
    <property type="molecule type" value="Genomic_DNA"/>
</dbReference>
<dbReference type="RefSeq" id="WP_086375137.1">
    <property type="nucleotide sequence ID" value="NZ_CP009623.1"/>
</dbReference>
<gene>
    <name evidence="2" type="ORF">GLV84_04470</name>
</gene>
<comment type="caution">
    <text evidence="2">The sequence shown here is derived from an EMBL/GenBank/DDBJ whole genome shotgun (WGS) entry which is preliminary data.</text>
</comment>
<proteinExistence type="predicted"/>
<sequence length="75" mass="8759">MLRASWILWSIVTAFWFILYLSVSAFLWLREVDGTGTVQTPELKLISIGVWSAFFIIPCCIQITWFIFNLIKSKK</sequence>
<name>A0A2T4MH84_9STAP</name>
<dbReference type="InterPro" id="IPR025037">
    <property type="entry name" value="DUF3923"/>
</dbReference>
<organism evidence="2 3">
    <name type="scientific">Staphylococcus agnetis</name>
    <dbReference type="NCBI Taxonomy" id="985762"/>
    <lineage>
        <taxon>Bacteria</taxon>
        <taxon>Bacillati</taxon>
        <taxon>Bacillota</taxon>
        <taxon>Bacilli</taxon>
        <taxon>Bacillales</taxon>
        <taxon>Staphylococcaceae</taxon>
        <taxon>Staphylococcus</taxon>
    </lineage>
</organism>
<dbReference type="Pfam" id="PF13061">
    <property type="entry name" value="DUF3923"/>
    <property type="match status" value="1"/>
</dbReference>
<dbReference type="Proteomes" id="UP000646308">
    <property type="component" value="Unassembled WGS sequence"/>
</dbReference>
<keyword evidence="1" id="KW-0812">Transmembrane</keyword>
<dbReference type="AlphaFoldDB" id="A0A2T4MH84"/>
<accession>A0A2T4MH84</accession>
<protein>
    <submittedName>
        <fullName evidence="2">DUF3923 family protein</fullName>
    </submittedName>
</protein>
<dbReference type="GeneID" id="57690538"/>